<comment type="function">
    <text evidence="10 12">Specifically methylates the N3 position of the uracil ring of uridine 1498 (m3U1498) in 16S rRNA. Acts on the fully assembled 30S ribosomal subunit.</text>
</comment>
<dbReference type="EC" id="2.1.1.193" evidence="3 12"/>
<keyword evidence="5 12" id="KW-0963">Cytoplasm</keyword>
<evidence type="ECO:0000256" key="1">
    <source>
        <dbReference type="ARBA" id="ARBA00004496"/>
    </source>
</evidence>
<evidence type="ECO:0000259" key="13">
    <source>
        <dbReference type="Pfam" id="PF04452"/>
    </source>
</evidence>
<dbReference type="EMBL" id="JAAGOB010000017">
    <property type="protein sequence ID" value="NED98162.1"/>
    <property type="molecule type" value="Genomic_DNA"/>
</dbReference>
<dbReference type="SUPFAM" id="SSF88697">
    <property type="entry name" value="PUA domain-like"/>
    <property type="match status" value="1"/>
</dbReference>
<evidence type="ECO:0000256" key="4">
    <source>
        <dbReference type="ARBA" id="ARBA00013673"/>
    </source>
</evidence>
<reference evidence="15 16" key="1">
    <citation type="submission" date="2020-02" db="EMBL/GenBank/DDBJ databases">
        <authorList>
            <person name="Li X.-J."/>
            <person name="Feng X.-M."/>
        </authorList>
    </citation>
    <scope>NUCLEOTIDE SEQUENCE [LARGE SCALE GENOMIC DNA]</scope>
    <source>
        <strain evidence="15 16">CGMCC 4.7225</strain>
    </source>
</reference>
<protein>
    <recommendedName>
        <fullName evidence="4 12">Ribosomal RNA small subunit methyltransferase E</fullName>
        <ecNumber evidence="3 12">2.1.1.193</ecNumber>
    </recommendedName>
</protein>
<comment type="caution">
    <text evidence="15">The sequence shown here is derived from an EMBL/GenBank/DDBJ whole genome shotgun (WGS) entry which is preliminary data.</text>
</comment>
<organism evidence="15 16">
    <name type="scientific">Phytoactinopolyspora alkaliphila</name>
    <dbReference type="NCBI Taxonomy" id="1783498"/>
    <lineage>
        <taxon>Bacteria</taxon>
        <taxon>Bacillati</taxon>
        <taxon>Actinomycetota</taxon>
        <taxon>Actinomycetes</taxon>
        <taxon>Jiangellales</taxon>
        <taxon>Jiangellaceae</taxon>
        <taxon>Phytoactinopolyspora</taxon>
    </lineage>
</organism>
<evidence type="ECO:0000256" key="12">
    <source>
        <dbReference type="PIRNR" id="PIRNR015601"/>
    </source>
</evidence>
<keyword evidence="8 12" id="KW-0808">Transferase</keyword>
<dbReference type="PIRSF" id="PIRSF015601">
    <property type="entry name" value="MTase_slr0722"/>
    <property type="match status" value="1"/>
</dbReference>
<keyword evidence="7 12" id="KW-0489">Methyltransferase</keyword>
<dbReference type="Gene3D" id="3.40.1280.10">
    <property type="match status" value="1"/>
</dbReference>
<sequence>MSVPVFIADPEALRAGDRVRLDGDEGRHAAVVRRIGVGERVDLTDGAGHVAQCVVSAADRTGITCDVESRADVAPPAPRIVVVQALPKGERGETAVETLTEVGVDEIVPWSAARCVTRWKGERGEKALRRWRSTSREAAKQSRRAWLPRVGELASSDAVAARFETAALGVVLHEEASVPLTSVELPAAGDVVVAVGPEGGVSPEELESFTSAGAVAARLGPTVLRTSTAGTVAAGVLLSRTPRWP</sequence>
<feature type="domain" description="Ribosomal RNA small subunit methyltransferase E PUA-like" evidence="14">
    <location>
        <begin position="21"/>
        <end position="67"/>
    </location>
</feature>
<dbReference type="FunFam" id="3.40.1280.10:FF:000023">
    <property type="entry name" value="Ribosomal RNA small subunit methyltransferase E"/>
    <property type="match status" value="1"/>
</dbReference>
<dbReference type="Proteomes" id="UP000469185">
    <property type="component" value="Unassembled WGS sequence"/>
</dbReference>
<dbReference type="InterPro" id="IPR015947">
    <property type="entry name" value="PUA-like_sf"/>
</dbReference>
<dbReference type="SUPFAM" id="SSF75217">
    <property type="entry name" value="alpha/beta knot"/>
    <property type="match status" value="1"/>
</dbReference>
<evidence type="ECO:0000313" key="16">
    <source>
        <dbReference type="Proteomes" id="UP000469185"/>
    </source>
</evidence>
<dbReference type="Gene3D" id="2.40.240.20">
    <property type="entry name" value="Hypothetical PUA domain-like, domain 1"/>
    <property type="match status" value="1"/>
</dbReference>
<feature type="domain" description="Ribosomal RNA small subunit methyltransferase E methyltransferase" evidence="13">
    <location>
        <begin position="77"/>
        <end position="237"/>
    </location>
</feature>
<evidence type="ECO:0000256" key="11">
    <source>
        <dbReference type="ARBA" id="ARBA00047944"/>
    </source>
</evidence>
<dbReference type="GO" id="GO:0005737">
    <property type="term" value="C:cytoplasm"/>
    <property type="evidence" value="ECO:0007669"/>
    <property type="project" value="UniProtKB-SubCell"/>
</dbReference>
<dbReference type="AlphaFoldDB" id="A0A6N9YT56"/>
<keyword evidence="16" id="KW-1185">Reference proteome</keyword>
<proteinExistence type="inferred from homology"/>
<dbReference type="Pfam" id="PF04452">
    <property type="entry name" value="Methyltrans_RNA"/>
    <property type="match status" value="1"/>
</dbReference>
<evidence type="ECO:0000256" key="10">
    <source>
        <dbReference type="ARBA" id="ARBA00025699"/>
    </source>
</evidence>
<dbReference type="GO" id="GO:0070475">
    <property type="term" value="P:rRNA base methylation"/>
    <property type="evidence" value="ECO:0007669"/>
    <property type="project" value="TreeGrafter"/>
</dbReference>
<comment type="similarity">
    <text evidence="2 12">Belongs to the RNA methyltransferase RsmE family.</text>
</comment>
<evidence type="ECO:0000256" key="8">
    <source>
        <dbReference type="ARBA" id="ARBA00022679"/>
    </source>
</evidence>
<dbReference type="GO" id="GO:0070042">
    <property type="term" value="F:rRNA (uridine-N3-)-methyltransferase activity"/>
    <property type="evidence" value="ECO:0007669"/>
    <property type="project" value="TreeGrafter"/>
</dbReference>
<evidence type="ECO:0000256" key="2">
    <source>
        <dbReference type="ARBA" id="ARBA00005528"/>
    </source>
</evidence>
<evidence type="ECO:0000259" key="14">
    <source>
        <dbReference type="Pfam" id="PF20260"/>
    </source>
</evidence>
<evidence type="ECO:0000256" key="6">
    <source>
        <dbReference type="ARBA" id="ARBA00022552"/>
    </source>
</evidence>
<dbReference type="PANTHER" id="PTHR30027:SF3">
    <property type="entry name" value="16S RRNA (URACIL(1498)-N(3))-METHYLTRANSFERASE"/>
    <property type="match status" value="1"/>
</dbReference>
<evidence type="ECO:0000256" key="9">
    <source>
        <dbReference type="ARBA" id="ARBA00022691"/>
    </source>
</evidence>
<keyword evidence="9 12" id="KW-0949">S-adenosyl-L-methionine</keyword>
<evidence type="ECO:0000256" key="3">
    <source>
        <dbReference type="ARBA" id="ARBA00012328"/>
    </source>
</evidence>
<accession>A0A6N9YT56</accession>
<evidence type="ECO:0000313" key="15">
    <source>
        <dbReference type="EMBL" id="NED98162.1"/>
    </source>
</evidence>
<gene>
    <name evidence="15" type="ORF">G1H11_22950</name>
</gene>
<dbReference type="Pfam" id="PF20260">
    <property type="entry name" value="PUA_4"/>
    <property type="match status" value="1"/>
</dbReference>
<dbReference type="InterPro" id="IPR046887">
    <property type="entry name" value="RsmE_PUA-like"/>
</dbReference>
<comment type="catalytic activity">
    <reaction evidence="11 12">
        <text>uridine(1498) in 16S rRNA + S-adenosyl-L-methionine = N(3)-methyluridine(1498) in 16S rRNA + S-adenosyl-L-homocysteine + H(+)</text>
        <dbReference type="Rhea" id="RHEA:42920"/>
        <dbReference type="Rhea" id="RHEA-COMP:10283"/>
        <dbReference type="Rhea" id="RHEA-COMP:10284"/>
        <dbReference type="ChEBI" id="CHEBI:15378"/>
        <dbReference type="ChEBI" id="CHEBI:57856"/>
        <dbReference type="ChEBI" id="CHEBI:59789"/>
        <dbReference type="ChEBI" id="CHEBI:65315"/>
        <dbReference type="ChEBI" id="CHEBI:74502"/>
        <dbReference type="EC" id="2.1.1.193"/>
    </reaction>
</comment>
<keyword evidence="6 12" id="KW-0698">rRNA processing</keyword>
<dbReference type="NCBIfam" id="NF008693">
    <property type="entry name" value="PRK11713.2-3"/>
    <property type="match status" value="1"/>
</dbReference>
<comment type="subcellular location">
    <subcellularLocation>
        <location evidence="1 12">Cytoplasm</location>
    </subcellularLocation>
</comment>
<dbReference type="InterPro" id="IPR029028">
    <property type="entry name" value="Alpha/beta_knot_MTases"/>
</dbReference>
<dbReference type="InterPro" id="IPR006700">
    <property type="entry name" value="RsmE"/>
</dbReference>
<evidence type="ECO:0000256" key="7">
    <source>
        <dbReference type="ARBA" id="ARBA00022603"/>
    </source>
</evidence>
<name>A0A6N9YT56_9ACTN</name>
<evidence type="ECO:0000256" key="5">
    <source>
        <dbReference type="ARBA" id="ARBA00022490"/>
    </source>
</evidence>
<dbReference type="CDD" id="cd18084">
    <property type="entry name" value="RsmE-like"/>
    <property type="match status" value="1"/>
</dbReference>
<dbReference type="RefSeq" id="WP_163821017.1">
    <property type="nucleotide sequence ID" value="NZ_JAAGOB010000017.1"/>
</dbReference>
<dbReference type="NCBIfam" id="TIGR00046">
    <property type="entry name" value="RsmE family RNA methyltransferase"/>
    <property type="match status" value="1"/>
</dbReference>
<dbReference type="InterPro" id="IPR046886">
    <property type="entry name" value="RsmE_MTase_dom"/>
</dbReference>
<dbReference type="InterPro" id="IPR029026">
    <property type="entry name" value="tRNA_m1G_MTases_N"/>
</dbReference>
<dbReference type="PANTHER" id="PTHR30027">
    <property type="entry name" value="RIBOSOMAL RNA SMALL SUBUNIT METHYLTRANSFERASE E"/>
    <property type="match status" value="1"/>
</dbReference>